<organism evidence="2 3">
    <name type="scientific">Allacma fusca</name>
    <dbReference type="NCBI Taxonomy" id="39272"/>
    <lineage>
        <taxon>Eukaryota</taxon>
        <taxon>Metazoa</taxon>
        <taxon>Ecdysozoa</taxon>
        <taxon>Arthropoda</taxon>
        <taxon>Hexapoda</taxon>
        <taxon>Collembola</taxon>
        <taxon>Symphypleona</taxon>
        <taxon>Sminthuridae</taxon>
        <taxon>Allacma</taxon>
    </lineage>
</organism>
<feature type="chain" id="PRO_5035150228" evidence="1">
    <location>
        <begin position="18"/>
        <end position="63"/>
    </location>
</feature>
<keyword evidence="1" id="KW-0732">Signal</keyword>
<comment type="caution">
    <text evidence="2">The sequence shown here is derived from an EMBL/GenBank/DDBJ whole genome shotgun (WGS) entry which is preliminary data.</text>
</comment>
<dbReference type="Proteomes" id="UP000708208">
    <property type="component" value="Unassembled WGS sequence"/>
</dbReference>
<feature type="non-terminal residue" evidence="2">
    <location>
        <position position="63"/>
    </location>
</feature>
<sequence>MMGFPGVLMGILMRTLAMIVTHKEKNKKKRGQLKNVMSWVELKSQPHATRLQIRLGRPELSDV</sequence>
<protein>
    <submittedName>
        <fullName evidence="2">Uncharacterized protein</fullName>
    </submittedName>
</protein>
<evidence type="ECO:0000313" key="2">
    <source>
        <dbReference type="EMBL" id="CAG7720138.1"/>
    </source>
</evidence>
<evidence type="ECO:0000256" key="1">
    <source>
        <dbReference type="SAM" id="SignalP"/>
    </source>
</evidence>
<proteinExistence type="predicted"/>
<feature type="signal peptide" evidence="1">
    <location>
        <begin position="1"/>
        <end position="17"/>
    </location>
</feature>
<reference evidence="2" key="1">
    <citation type="submission" date="2021-06" db="EMBL/GenBank/DDBJ databases">
        <authorList>
            <person name="Hodson N. C."/>
            <person name="Mongue J. A."/>
            <person name="Jaron S. K."/>
        </authorList>
    </citation>
    <scope>NUCLEOTIDE SEQUENCE</scope>
</reference>
<dbReference type="EMBL" id="CAJVCH010067648">
    <property type="protein sequence ID" value="CAG7720138.1"/>
    <property type="molecule type" value="Genomic_DNA"/>
</dbReference>
<evidence type="ECO:0000313" key="3">
    <source>
        <dbReference type="Proteomes" id="UP000708208"/>
    </source>
</evidence>
<gene>
    <name evidence="2" type="ORF">AFUS01_LOCUS9424</name>
</gene>
<keyword evidence="3" id="KW-1185">Reference proteome</keyword>
<accession>A0A8J2NT38</accession>
<name>A0A8J2NT38_9HEXA</name>
<dbReference type="AlphaFoldDB" id="A0A8J2NT38"/>